<accession>A0A9C7G9G4</accession>
<evidence type="ECO:0000256" key="12">
    <source>
        <dbReference type="SAM" id="Phobius"/>
    </source>
</evidence>
<keyword evidence="10" id="KW-0902">Two-component regulatory system</keyword>
<dbReference type="InterPro" id="IPR036890">
    <property type="entry name" value="HATPase_C_sf"/>
</dbReference>
<feature type="transmembrane region" description="Helical" evidence="12">
    <location>
        <begin position="16"/>
        <end position="38"/>
    </location>
</feature>
<evidence type="ECO:0000313" key="15">
    <source>
        <dbReference type="EMBL" id="CAG9608188.1"/>
    </source>
</evidence>
<evidence type="ECO:0000256" key="1">
    <source>
        <dbReference type="ARBA" id="ARBA00000085"/>
    </source>
</evidence>
<evidence type="ECO:0000259" key="14">
    <source>
        <dbReference type="PROSITE" id="PS50885"/>
    </source>
</evidence>
<dbReference type="Gene3D" id="1.10.287.130">
    <property type="match status" value="1"/>
</dbReference>
<feature type="domain" description="Histidine kinase" evidence="13">
    <location>
        <begin position="333"/>
        <end position="541"/>
    </location>
</feature>
<keyword evidence="7" id="KW-0547">Nucleotide-binding</keyword>
<dbReference type="SUPFAM" id="SSF47384">
    <property type="entry name" value="Homodimeric domain of signal transducing histidine kinase"/>
    <property type="match status" value="1"/>
</dbReference>
<dbReference type="InterPro" id="IPR004358">
    <property type="entry name" value="Sig_transdc_His_kin-like_C"/>
</dbReference>
<dbReference type="SMART" id="SM00388">
    <property type="entry name" value="HisKA"/>
    <property type="match status" value="1"/>
</dbReference>
<dbReference type="InterPro" id="IPR036097">
    <property type="entry name" value="HisK_dim/P_sf"/>
</dbReference>
<dbReference type="SMART" id="SM00387">
    <property type="entry name" value="HATPase_c"/>
    <property type="match status" value="1"/>
</dbReference>
<proteinExistence type="predicted"/>
<evidence type="ECO:0000256" key="10">
    <source>
        <dbReference type="ARBA" id="ARBA00023012"/>
    </source>
</evidence>
<dbReference type="EC" id="2.7.13.3" evidence="3"/>
<dbReference type="InterPro" id="IPR005467">
    <property type="entry name" value="His_kinase_dom"/>
</dbReference>
<keyword evidence="12" id="KW-1133">Transmembrane helix</keyword>
<dbReference type="CDD" id="cd00082">
    <property type="entry name" value="HisKA"/>
    <property type="match status" value="1"/>
</dbReference>
<sequence length="543" mass="62028">MKVKGTFRNLSLYKKILFFSFTMTFLVVVSTAGISFIYQSNQLKEQLTERVVGVADLWSATISQDDVMTSKRQKSTDHPAVQRINRIVSMINERNSNYIDGYIFDAKVYQQNKLYFLSVSKTSEKMGLKNFTYYHAKKEYLDGFKKTINEKKVNFSKIHRDKFGLWITAFAPILDREGHVIAVLGVDVDASVIEVNQKRIALYLFGSFLFITLLVFVSLRWGLKKVTEPINEIISGINQVSAGNFDVKLQIHDKSDLGRLSEKFNQMTIQLSVLFEQLSETYKELGHHKKDTGLMYRFEDAIDEMEQIIEKTKLQKELQRAEKMNAIGQLAASVAHEIRNPMTVVKGFLQIFLGKQHMSGEEQSYIQLMIDEMNRAEVIINDYLSLAKPDFNQETELIDANELILKVMDLMNSYAMLSKNIQLECSLPIDILIKGNQSELKQVLINILKNGIEAMKDGGQLSISTRVINQFGVIEIRDTGIGMTEEELSRLGTAFYSLKEKGTGIGLMVCYQIIERMKGRIEVESQQGSGTTFKIYLPLYEKK</sequence>
<dbReference type="EMBL" id="CAKJTG010000009">
    <property type="protein sequence ID" value="CAG9608188.1"/>
    <property type="molecule type" value="Genomic_DNA"/>
</dbReference>
<keyword evidence="9" id="KW-0067">ATP-binding</keyword>
<dbReference type="GO" id="GO:0005524">
    <property type="term" value="F:ATP binding"/>
    <property type="evidence" value="ECO:0007669"/>
    <property type="project" value="UniProtKB-KW"/>
</dbReference>
<dbReference type="Gene3D" id="3.30.450.20">
    <property type="entry name" value="PAS domain"/>
    <property type="match status" value="1"/>
</dbReference>
<keyword evidence="6 15" id="KW-0808">Transferase</keyword>
<dbReference type="InterPro" id="IPR003660">
    <property type="entry name" value="HAMP_dom"/>
</dbReference>
<evidence type="ECO:0000256" key="7">
    <source>
        <dbReference type="ARBA" id="ARBA00022741"/>
    </source>
</evidence>
<dbReference type="SUPFAM" id="SSF158472">
    <property type="entry name" value="HAMP domain-like"/>
    <property type="match status" value="1"/>
</dbReference>
<dbReference type="GO" id="GO:0000155">
    <property type="term" value="F:phosphorelay sensor kinase activity"/>
    <property type="evidence" value="ECO:0007669"/>
    <property type="project" value="InterPro"/>
</dbReference>
<organism evidence="15 16">
    <name type="scientific">Pseudoneobacillus rhizosphaerae</name>
    <dbReference type="NCBI Taxonomy" id="2880968"/>
    <lineage>
        <taxon>Bacteria</taxon>
        <taxon>Bacillati</taxon>
        <taxon>Bacillota</taxon>
        <taxon>Bacilli</taxon>
        <taxon>Bacillales</taxon>
        <taxon>Bacillaceae</taxon>
        <taxon>Pseudoneobacillus</taxon>
    </lineage>
</organism>
<keyword evidence="11 12" id="KW-0472">Membrane</keyword>
<evidence type="ECO:0000256" key="3">
    <source>
        <dbReference type="ARBA" id="ARBA00012438"/>
    </source>
</evidence>
<keyword evidence="16" id="KW-1185">Reference proteome</keyword>
<evidence type="ECO:0000256" key="2">
    <source>
        <dbReference type="ARBA" id="ARBA00004651"/>
    </source>
</evidence>
<evidence type="ECO:0000256" key="9">
    <source>
        <dbReference type="ARBA" id="ARBA00022840"/>
    </source>
</evidence>
<dbReference type="PANTHER" id="PTHR43065">
    <property type="entry name" value="SENSOR HISTIDINE KINASE"/>
    <property type="match status" value="1"/>
</dbReference>
<dbReference type="InterPro" id="IPR003594">
    <property type="entry name" value="HATPase_dom"/>
</dbReference>
<name>A0A9C7G9G4_9BACI</name>
<evidence type="ECO:0000256" key="11">
    <source>
        <dbReference type="ARBA" id="ARBA00023136"/>
    </source>
</evidence>
<reference evidence="15" key="1">
    <citation type="submission" date="2021-10" db="EMBL/GenBank/DDBJ databases">
        <authorList>
            <person name="Criscuolo A."/>
        </authorList>
    </citation>
    <scope>NUCLEOTIDE SEQUENCE</scope>
    <source>
        <strain evidence="15">CIP111885</strain>
    </source>
</reference>
<evidence type="ECO:0000256" key="4">
    <source>
        <dbReference type="ARBA" id="ARBA00022475"/>
    </source>
</evidence>
<dbReference type="GO" id="GO:0005886">
    <property type="term" value="C:plasma membrane"/>
    <property type="evidence" value="ECO:0007669"/>
    <property type="project" value="UniProtKB-SubCell"/>
</dbReference>
<gene>
    <name evidence="15" type="primary">sasA_8</name>
    <name evidence="15" type="ORF">NEOCIP111885_01880</name>
</gene>
<keyword evidence="4" id="KW-1003">Cell membrane</keyword>
<evidence type="ECO:0000313" key="16">
    <source>
        <dbReference type="Proteomes" id="UP000789845"/>
    </source>
</evidence>
<dbReference type="Proteomes" id="UP000789845">
    <property type="component" value="Unassembled WGS sequence"/>
</dbReference>
<keyword evidence="5" id="KW-0597">Phosphoprotein</keyword>
<dbReference type="PANTHER" id="PTHR43065:SF46">
    <property type="entry name" value="C4-DICARBOXYLATE TRANSPORT SENSOR PROTEIN DCTB"/>
    <property type="match status" value="1"/>
</dbReference>
<evidence type="ECO:0000256" key="8">
    <source>
        <dbReference type="ARBA" id="ARBA00022777"/>
    </source>
</evidence>
<dbReference type="SMART" id="SM00304">
    <property type="entry name" value="HAMP"/>
    <property type="match status" value="1"/>
</dbReference>
<dbReference type="InterPro" id="IPR003661">
    <property type="entry name" value="HisK_dim/P_dom"/>
</dbReference>
<dbReference type="Gene3D" id="3.30.565.10">
    <property type="entry name" value="Histidine kinase-like ATPase, C-terminal domain"/>
    <property type="match status" value="1"/>
</dbReference>
<dbReference type="AlphaFoldDB" id="A0A9C7G9G4"/>
<comment type="caution">
    <text evidence="15">The sequence shown here is derived from an EMBL/GenBank/DDBJ whole genome shotgun (WGS) entry which is preliminary data.</text>
</comment>
<evidence type="ECO:0000259" key="13">
    <source>
        <dbReference type="PROSITE" id="PS50109"/>
    </source>
</evidence>
<dbReference type="CDD" id="cd18773">
    <property type="entry name" value="PDC1_HK_sensor"/>
    <property type="match status" value="1"/>
</dbReference>
<feature type="transmembrane region" description="Helical" evidence="12">
    <location>
        <begin position="200"/>
        <end position="223"/>
    </location>
</feature>
<evidence type="ECO:0000256" key="5">
    <source>
        <dbReference type="ARBA" id="ARBA00022553"/>
    </source>
</evidence>
<dbReference type="SUPFAM" id="SSF55874">
    <property type="entry name" value="ATPase domain of HSP90 chaperone/DNA topoisomerase II/histidine kinase"/>
    <property type="match status" value="1"/>
</dbReference>
<dbReference type="Pfam" id="PF00672">
    <property type="entry name" value="HAMP"/>
    <property type="match status" value="1"/>
</dbReference>
<feature type="domain" description="HAMP" evidence="14">
    <location>
        <begin position="224"/>
        <end position="276"/>
    </location>
</feature>
<protein>
    <recommendedName>
        <fullName evidence="3">histidine kinase</fullName>
        <ecNumber evidence="3">2.7.13.3</ecNumber>
    </recommendedName>
</protein>
<keyword evidence="12" id="KW-0812">Transmembrane</keyword>
<dbReference type="PROSITE" id="PS50885">
    <property type="entry name" value="HAMP"/>
    <property type="match status" value="1"/>
</dbReference>
<evidence type="ECO:0000256" key="6">
    <source>
        <dbReference type="ARBA" id="ARBA00022679"/>
    </source>
</evidence>
<dbReference type="PROSITE" id="PS50109">
    <property type="entry name" value="HIS_KIN"/>
    <property type="match status" value="1"/>
</dbReference>
<dbReference type="Gene3D" id="6.10.340.10">
    <property type="match status" value="1"/>
</dbReference>
<keyword evidence="8" id="KW-0418">Kinase</keyword>
<comment type="subcellular location">
    <subcellularLocation>
        <location evidence="2">Cell membrane</location>
        <topology evidence="2">Multi-pass membrane protein</topology>
    </subcellularLocation>
</comment>
<dbReference type="PRINTS" id="PR00344">
    <property type="entry name" value="BCTRLSENSOR"/>
</dbReference>
<dbReference type="Pfam" id="PF00512">
    <property type="entry name" value="HisKA"/>
    <property type="match status" value="1"/>
</dbReference>
<comment type="catalytic activity">
    <reaction evidence="1">
        <text>ATP + protein L-histidine = ADP + protein N-phospho-L-histidine.</text>
        <dbReference type="EC" id="2.7.13.3"/>
    </reaction>
</comment>
<dbReference type="CDD" id="cd06225">
    <property type="entry name" value="HAMP"/>
    <property type="match status" value="1"/>
</dbReference>
<dbReference type="Pfam" id="PF02518">
    <property type="entry name" value="HATPase_c"/>
    <property type="match status" value="1"/>
</dbReference>